<evidence type="ECO:0000313" key="2">
    <source>
        <dbReference type="EMBL" id="KAL3082354.1"/>
    </source>
</evidence>
<evidence type="ECO:0000256" key="1">
    <source>
        <dbReference type="SAM" id="MobiDB-lite"/>
    </source>
</evidence>
<dbReference type="Proteomes" id="UP001620626">
    <property type="component" value="Unassembled WGS sequence"/>
</dbReference>
<protein>
    <submittedName>
        <fullName evidence="2">Uncharacterized protein</fullName>
    </submittedName>
</protein>
<proteinExistence type="predicted"/>
<feature type="compositionally biased region" description="Acidic residues" evidence="1">
    <location>
        <begin position="82"/>
        <end position="100"/>
    </location>
</feature>
<feature type="compositionally biased region" description="Low complexity" evidence="1">
    <location>
        <begin position="70"/>
        <end position="81"/>
    </location>
</feature>
<keyword evidence="3" id="KW-1185">Reference proteome</keyword>
<evidence type="ECO:0000313" key="3">
    <source>
        <dbReference type="Proteomes" id="UP001620626"/>
    </source>
</evidence>
<sequence length="146" mass="16172">MIEAFLVDVTNVALFFRTTTAIITILPTWLPPRSMAEVNANDNQFVNGVVSAEHVVVSLMQTTISVHHSIAPPADRNNNNNNDDDDDDADILDDDEADDELPLRLSQERSLQLNNQIAQKHVPFLSLLKSSSSHVFERESASTTDS</sequence>
<name>A0ABD2IQQ5_9BILA</name>
<organism evidence="2 3">
    <name type="scientific">Heterodera trifolii</name>
    <dbReference type="NCBI Taxonomy" id="157864"/>
    <lineage>
        <taxon>Eukaryota</taxon>
        <taxon>Metazoa</taxon>
        <taxon>Ecdysozoa</taxon>
        <taxon>Nematoda</taxon>
        <taxon>Chromadorea</taxon>
        <taxon>Rhabditida</taxon>
        <taxon>Tylenchina</taxon>
        <taxon>Tylenchomorpha</taxon>
        <taxon>Tylenchoidea</taxon>
        <taxon>Heteroderidae</taxon>
        <taxon>Heteroderinae</taxon>
        <taxon>Heterodera</taxon>
    </lineage>
</organism>
<dbReference type="AlphaFoldDB" id="A0ABD2IQQ5"/>
<gene>
    <name evidence="2" type="ORF">niasHT_038770</name>
</gene>
<reference evidence="2 3" key="1">
    <citation type="submission" date="2024-10" db="EMBL/GenBank/DDBJ databases">
        <authorList>
            <person name="Kim D."/>
        </authorList>
    </citation>
    <scope>NUCLEOTIDE SEQUENCE [LARGE SCALE GENOMIC DNA]</scope>
    <source>
        <strain evidence="2">BH-2024</strain>
    </source>
</reference>
<accession>A0ABD2IQQ5</accession>
<feature type="region of interest" description="Disordered" evidence="1">
    <location>
        <begin position="68"/>
        <end position="100"/>
    </location>
</feature>
<dbReference type="EMBL" id="JBICBT010001111">
    <property type="protein sequence ID" value="KAL3082354.1"/>
    <property type="molecule type" value="Genomic_DNA"/>
</dbReference>
<comment type="caution">
    <text evidence="2">The sequence shown here is derived from an EMBL/GenBank/DDBJ whole genome shotgun (WGS) entry which is preliminary data.</text>
</comment>